<evidence type="ECO:0000256" key="6">
    <source>
        <dbReference type="ARBA" id="ARBA00022840"/>
    </source>
</evidence>
<dbReference type="ExpressionAtlas" id="A0A2K3DAV4">
    <property type="expression patterns" value="baseline and differential"/>
</dbReference>
<evidence type="ECO:0000256" key="10">
    <source>
        <dbReference type="ARBA" id="ARBA00048778"/>
    </source>
</evidence>
<dbReference type="STRING" id="3055.A0A2K3DAV4"/>
<dbReference type="PANTHER" id="PTHR23077">
    <property type="entry name" value="AAA-FAMILY ATPASE"/>
    <property type="match status" value="1"/>
</dbReference>
<feature type="domain" description="AAA+ ATPase" evidence="12">
    <location>
        <begin position="897"/>
        <end position="1054"/>
    </location>
</feature>
<dbReference type="InParanoid" id="A0A2K3DAV4"/>
<dbReference type="RefSeq" id="XP_042920285.1">
    <property type="nucleotide sequence ID" value="XM_043066888.1"/>
</dbReference>
<name>A0A2K3DAV4_CHLRE</name>
<dbReference type="Gramene" id="PNW77663">
    <property type="protein sequence ID" value="PNW77663"/>
    <property type="gene ID" value="CHLRE_10g446250v5"/>
</dbReference>
<dbReference type="OrthoDB" id="2187at2759"/>
<dbReference type="GO" id="GO:0016558">
    <property type="term" value="P:protein import into peroxisome matrix"/>
    <property type="evidence" value="ECO:0000318"/>
    <property type="project" value="GO_Central"/>
</dbReference>
<sequence length="1371" mass="133457">MVAIGTRVKVHPLPASPPHQEDAEHAAPYTLPPAHEPWLAVGLQVARQLQVGHGGWVLARSGEGLAPASTASAAWTASSATAGCERAAVAQLLVLYQPANAVAVAAIAAKPSDPTASSTSAPVASGDGLPPTLSPLLAFNLAVPYTVQPLLQPSGSCSKALGSGGAAAAPLLGLELAAPLRVVPLAVAVADLALHASTVLAALTSSATTAAALAAVRQAGSGEPAAPVAGSVQLCKVGVPRAAAMARLGGAGGTAGGGQAEGESSSAPAPASSSTGADGGAAGVADPALALLSEGDAHGGGGGAGDGVDGADGGSGASTVSRDSVALALQRYFRNTERYVSAGDVLAVPLLAATNAGGLAKEARPHQQQGARAGPRRLVYFKVTEVSAAEEAEEQQQGRSQQLSRAPGRLPLLVSPEQTLLALQGGLCQSALPVGCEQSPQPEADSATGSASASNLLPQLGSDPAAVLACVPLPGLAGTPGPLLPTWRRVAEVLAPLLHPAALALDLPAPALLLYGPPGSGRRTAARAAAAALGLHFVTVSCHELAPPPGGSDAAAQRGAAAALRAMLEAAEAFAPAVLLLQDLEALVGTRSAADGPGQQGQGAGGAASAAQRCAEVLAEAATRSGSSAARQGIMWGGSCGGAAGSSATGIGGGRSTPGTRPPGFVAVLATANALEDVPLPLGRCFTHTLAVAAPSSEERRLLLRHLLRSAAAAADAASAAGMLPGCEMGLGDGALGDTAERELDAAADSLTAQTAGLLPRDLCGLAADAAAAALGRAAVAAFPPGVLPACLRGKTVTGRALAAAGANTRSVVGSSTAAAPAHASTGGAVAALDLDRDVRAALDRVKSRTAVEVGAPTVPNVKWDDIGGLEDAKRVITDTVELPLRHPQLFAAGLRRRSGVLLYGPPGSGKTLLAKAVASQCAATFMSVKGPELINMYIGESERQVREVFARARRAAPCVVFFDELDSLAPARGASGDSGGVMDRVVSQLLAEIDGLSAGGGSGNGAGGGGASGTGGASGMIFVIGATNRPDLLDPSLLRPGRLDVLVYVGIAEDAGSKAKVLQALTRKFCLAPDVNLPAVAAACPITLSGADLYALCADAWMGALQRHIRAVEVPEPDAARAEQAEVQAGSQAAAAAAAAAGKPGVDGSEPHDGLVAAAGAAVPAAGAGVDSAAEDDIQGMGTLGASIRKKRAARAAAAAKAAAAAAAAGAGSSSADSPPQLAAAAATDPVQAAGAISTEAVAPGANPAAHGAPGHVPAMLAPGAALTATDTTQAPCVASAEAAGPVATASCGEASASTGRADAPGAGTDAVVVCQADFMAALEALTSSLSRSELAKYEALRRQYEGAGTGGTGKSSVVGSGGILPNTGG</sequence>
<dbReference type="FunFam" id="3.40.50.300:FF:000109">
    <property type="entry name" value="Peroxisomal biogenesis factor 6"/>
    <property type="match status" value="1"/>
</dbReference>
<comment type="subcellular location">
    <subcellularLocation>
        <location evidence="1">Membrane</location>
    </subcellularLocation>
</comment>
<dbReference type="GeneID" id="5724021"/>
<dbReference type="Pfam" id="PF00004">
    <property type="entry name" value="AAA"/>
    <property type="match status" value="2"/>
</dbReference>
<dbReference type="Gene3D" id="1.10.8.60">
    <property type="match status" value="1"/>
</dbReference>
<feature type="compositionally biased region" description="Low complexity" evidence="11">
    <location>
        <begin position="261"/>
        <end position="276"/>
    </location>
</feature>
<feature type="region of interest" description="Disordered" evidence="11">
    <location>
        <begin position="293"/>
        <end position="319"/>
    </location>
</feature>
<keyword evidence="6" id="KW-0067">ATP-binding</keyword>
<dbReference type="KEGG" id="cre:CHLRE_10g446250v5"/>
<comment type="similarity">
    <text evidence="2">Belongs to the AAA ATPase family.</text>
</comment>
<dbReference type="Proteomes" id="UP000006906">
    <property type="component" value="Chromosome 10"/>
</dbReference>
<dbReference type="InterPro" id="IPR003593">
    <property type="entry name" value="AAA+_ATPase"/>
</dbReference>
<evidence type="ECO:0000256" key="7">
    <source>
        <dbReference type="ARBA" id="ARBA00023136"/>
    </source>
</evidence>
<feature type="region of interest" description="Disordered" evidence="11">
    <location>
        <begin position="252"/>
        <end position="281"/>
    </location>
</feature>
<keyword evidence="3" id="KW-0962">Peroxisome biogenesis</keyword>
<evidence type="ECO:0000313" key="14">
    <source>
        <dbReference type="Proteomes" id="UP000006906"/>
    </source>
</evidence>
<evidence type="ECO:0000256" key="2">
    <source>
        <dbReference type="ARBA" id="ARBA00006914"/>
    </source>
</evidence>
<keyword evidence="5" id="KW-0378">Hydrolase</keyword>
<gene>
    <name evidence="13" type="ORF">CHLRE_10g446250v5</name>
</gene>
<dbReference type="GO" id="GO:0005524">
    <property type="term" value="F:ATP binding"/>
    <property type="evidence" value="ECO:0007669"/>
    <property type="project" value="UniProtKB-KW"/>
</dbReference>
<dbReference type="InterPro" id="IPR027417">
    <property type="entry name" value="P-loop_NTPase"/>
</dbReference>
<dbReference type="GO" id="GO:0005778">
    <property type="term" value="C:peroxisomal membrane"/>
    <property type="evidence" value="ECO:0000318"/>
    <property type="project" value="GO_Central"/>
</dbReference>
<feature type="compositionally biased region" description="Gly residues" evidence="11">
    <location>
        <begin position="298"/>
        <end position="316"/>
    </location>
</feature>
<evidence type="ECO:0000313" key="13">
    <source>
        <dbReference type="EMBL" id="PNW77663.1"/>
    </source>
</evidence>
<dbReference type="PANTHER" id="PTHR23077:SF9">
    <property type="entry name" value="PEROXISOMAL ATPASE PEX6"/>
    <property type="match status" value="1"/>
</dbReference>
<accession>A0A2K3DAV4</accession>
<dbReference type="EMBL" id="CM008971">
    <property type="protein sequence ID" value="PNW77663.1"/>
    <property type="molecule type" value="Genomic_DNA"/>
</dbReference>
<keyword evidence="14" id="KW-1185">Reference proteome</keyword>
<dbReference type="Pfam" id="PF23315">
    <property type="entry name" value="PEX6_4th"/>
    <property type="match status" value="1"/>
</dbReference>
<protein>
    <recommendedName>
        <fullName evidence="8">Peroxisomal ATPase PEX6</fullName>
    </recommendedName>
    <alternativeName>
        <fullName evidence="9">Peroxin-6</fullName>
    </alternativeName>
</protein>
<keyword evidence="7" id="KW-0472">Membrane</keyword>
<dbReference type="InterPro" id="IPR003959">
    <property type="entry name" value="ATPase_AAA_core"/>
</dbReference>
<dbReference type="InterPro" id="IPR003960">
    <property type="entry name" value="ATPase_AAA_CS"/>
</dbReference>
<evidence type="ECO:0000259" key="12">
    <source>
        <dbReference type="SMART" id="SM00382"/>
    </source>
</evidence>
<dbReference type="PROSITE" id="PS00674">
    <property type="entry name" value="AAA"/>
    <property type="match status" value="1"/>
</dbReference>
<dbReference type="SMART" id="SM00382">
    <property type="entry name" value="AAA"/>
    <property type="match status" value="2"/>
</dbReference>
<dbReference type="PaxDb" id="3055-EDP07780"/>
<dbReference type="InterPro" id="IPR050168">
    <property type="entry name" value="AAA_ATPase_domain"/>
</dbReference>
<evidence type="ECO:0000256" key="4">
    <source>
        <dbReference type="ARBA" id="ARBA00022741"/>
    </source>
</evidence>
<reference evidence="13 14" key="1">
    <citation type="journal article" date="2007" name="Science">
        <title>The Chlamydomonas genome reveals the evolution of key animal and plant functions.</title>
        <authorList>
            <person name="Merchant S.S."/>
            <person name="Prochnik S.E."/>
            <person name="Vallon O."/>
            <person name="Harris E.H."/>
            <person name="Karpowicz S.J."/>
            <person name="Witman G.B."/>
            <person name="Terry A."/>
            <person name="Salamov A."/>
            <person name="Fritz-Laylin L.K."/>
            <person name="Marechal-Drouard L."/>
            <person name="Marshall W.F."/>
            <person name="Qu L.H."/>
            <person name="Nelson D.R."/>
            <person name="Sanderfoot A.A."/>
            <person name="Spalding M.H."/>
            <person name="Kapitonov V.V."/>
            <person name="Ren Q."/>
            <person name="Ferris P."/>
            <person name="Lindquist E."/>
            <person name="Shapiro H."/>
            <person name="Lucas S.M."/>
            <person name="Grimwood J."/>
            <person name="Schmutz J."/>
            <person name="Cardol P."/>
            <person name="Cerutti H."/>
            <person name="Chanfreau G."/>
            <person name="Chen C.L."/>
            <person name="Cognat V."/>
            <person name="Croft M.T."/>
            <person name="Dent R."/>
            <person name="Dutcher S."/>
            <person name="Fernandez E."/>
            <person name="Fukuzawa H."/>
            <person name="Gonzalez-Ballester D."/>
            <person name="Gonzalez-Halphen D."/>
            <person name="Hallmann A."/>
            <person name="Hanikenne M."/>
            <person name="Hippler M."/>
            <person name="Inwood W."/>
            <person name="Jabbari K."/>
            <person name="Kalanon M."/>
            <person name="Kuras R."/>
            <person name="Lefebvre P.A."/>
            <person name="Lemaire S.D."/>
            <person name="Lobanov A.V."/>
            <person name="Lohr M."/>
            <person name="Manuell A."/>
            <person name="Meier I."/>
            <person name="Mets L."/>
            <person name="Mittag M."/>
            <person name="Mittelmeier T."/>
            <person name="Moroney J.V."/>
            <person name="Moseley J."/>
            <person name="Napoli C."/>
            <person name="Nedelcu A.M."/>
            <person name="Niyogi K."/>
            <person name="Novoselov S.V."/>
            <person name="Paulsen I.T."/>
            <person name="Pazour G."/>
            <person name="Purton S."/>
            <person name="Ral J.P."/>
            <person name="Riano-Pachon D.M."/>
            <person name="Riekhof W."/>
            <person name="Rymarquis L."/>
            <person name="Schroda M."/>
            <person name="Stern D."/>
            <person name="Umen J."/>
            <person name="Willows R."/>
            <person name="Wilson N."/>
            <person name="Zimmer S.L."/>
            <person name="Allmer J."/>
            <person name="Balk J."/>
            <person name="Bisova K."/>
            <person name="Chen C.J."/>
            <person name="Elias M."/>
            <person name="Gendler K."/>
            <person name="Hauser C."/>
            <person name="Lamb M.R."/>
            <person name="Ledford H."/>
            <person name="Long J.C."/>
            <person name="Minagawa J."/>
            <person name="Page M.D."/>
            <person name="Pan J."/>
            <person name="Pootakham W."/>
            <person name="Roje S."/>
            <person name="Rose A."/>
            <person name="Stahlberg E."/>
            <person name="Terauchi A.M."/>
            <person name="Yang P."/>
            <person name="Ball S."/>
            <person name="Bowler C."/>
            <person name="Dieckmann C.L."/>
            <person name="Gladyshev V.N."/>
            <person name="Green P."/>
            <person name="Jorgensen R."/>
            <person name="Mayfield S."/>
            <person name="Mueller-Roeber B."/>
            <person name="Rajamani S."/>
            <person name="Sayre R.T."/>
            <person name="Brokstein P."/>
            <person name="Dubchak I."/>
            <person name="Goodstein D."/>
            <person name="Hornick L."/>
            <person name="Huang Y.W."/>
            <person name="Jhaveri J."/>
            <person name="Luo Y."/>
            <person name="Martinez D."/>
            <person name="Ngau W.C."/>
            <person name="Otillar B."/>
            <person name="Poliakov A."/>
            <person name="Porter A."/>
            <person name="Szajkowski L."/>
            <person name="Werner G."/>
            <person name="Zhou K."/>
            <person name="Grigoriev I.V."/>
            <person name="Rokhsar D.S."/>
            <person name="Grossman A.R."/>
        </authorList>
    </citation>
    <scope>NUCLEOTIDE SEQUENCE [LARGE SCALE GENOMIC DNA]</scope>
    <source>
        <strain evidence="14">CC-503</strain>
    </source>
</reference>
<feature type="region of interest" description="Disordered" evidence="11">
    <location>
        <begin position="1348"/>
        <end position="1371"/>
    </location>
</feature>
<organism evidence="13 14">
    <name type="scientific">Chlamydomonas reinhardtii</name>
    <name type="common">Chlamydomonas smithii</name>
    <dbReference type="NCBI Taxonomy" id="3055"/>
    <lineage>
        <taxon>Eukaryota</taxon>
        <taxon>Viridiplantae</taxon>
        <taxon>Chlorophyta</taxon>
        <taxon>core chlorophytes</taxon>
        <taxon>Chlorophyceae</taxon>
        <taxon>CS clade</taxon>
        <taxon>Chlamydomonadales</taxon>
        <taxon>Chlamydomonadaceae</taxon>
        <taxon>Chlamydomonas</taxon>
    </lineage>
</organism>
<keyword evidence="4" id="KW-0547">Nucleotide-binding</keyword>
<proteinExistence type="inferred from homology"/>
<dbReference type="SUPFAM" id="SSF52540">
    <property type="entry name" value="P-loop containing nucleoside triphosphate hydrolases"/>
    <property type="match status" value="2"/>
</dbReference>
<dbReference type="GO" id="GO:0043335">
    <property type="term" value="P:protein unfolding"/>
    <property type="evidence" value="ECO:0000318"/>
    <property type="project" value="GO_Central"/>
</dbReference>
<evidence type="ECO:0000256" key="8">
    <source>
        <dbReference type="ARBA" id="ARBA00034811"/>
    </source>
</evidence>
<dbReference type="GO" id="GO:0016887">
    <property type="term" value="F:ATP hydrolysis activity"/>
    <property type="evidence" value="ECO:0000318"/>
    <property type="project" value="GO_Central"/>
</dbReference>
<feature type="region of interest" description="Disordered" evidence="11">
    <location>
        <begin position="434"/>
        <end position="456"/>
    </location>
</feature>
<dbReference type="InterPro" id="IPR056995">
    <property type="entry name" value="PEX6_4th_dom"/>
</dbReference>
<evidence type="ECO:0000256" key="3">
    <source>
        <dbReference type="ARBA" id="ARBA00022593"/>
    </source>
</evidence>
<evidence type="ECO:0000256" key="11">
    <source>
        <dbReference type="SAM" id="MobiDB-lite"/>
    </source>
</evidence>
<evidence type="ECO:0000256" key="5">
    <source>
        <dbReference type="ARBA" id="ARBA00022801"/>
    </source>
</evidence>
<dbReference type="Gene3D" id="3.40.50.300">
    <property type="entry name" value="P-loop containing nucleotide triphosphate hydrolases"/>
    <property type="match status" value="2"/>
</dbReference>
<comment type="catalytic activity">
    <reaction evidence="10">
        <text>ATP + H2O = ADP + phosphate + H(+)</text>
        <dbReference type="Rhea" id="RHEA:13065"/>
        <dbReference type="ChEBI" id="CHEBI:15377"/>
        <dbReference type="ChEBI" id="CHEBI:15378"/>
        <dbReference type="ChEBI" id="CHEBI:30616"/>
        <dbReference type="ChEBI" id="CHEBI:43474"/>
        <dbReference type="ChEBI" id="CHEBI:456216"/>
    </reaction>
    <physiologicalReaction direction="left-to-right" evidence="10">
        <dbReference type="Rhea" id="RHEA:13066"/>
    </physiologicalReaction>
</comment>
<feature type="compositionally biased region" description="Gly residues" evidence="11">
    <location>
        <begin position="1349"/>
        <end position="1371"/>
    </location>
</feature>
<evidence type="ECO:0000256" key="9">
    <source>
        <dbReference type="ARBA" id="ARBA00034920"/>
    </source>
</evidence>
<feature type="compositionally biased region" description="Polar residues" evidence="11">
    <location>
        <begin position="447"/>
        <end position="456"/>
    </location>
</feature>
<feature type="domain" description="AAA+ ATPase" evidence="12">
    <location>
        <begin position="508"/>
        <end position="696"/>
    </location>
</feature>
<evidence type="ECO:0000256" key="1">
    <source>
        <dbReference type="ARBA" id="ARBA00004370"/>
    </source>
</evidence>
<dbReference type="GO" id="GO:0005829">
    <property type="term" value="C:cytosol"/>
    <property type="evidence" value="ECO:0000318"/>
    <property type="project" value="GO_Central"/>
</dbReference>